<evidence type="ECO:0000256" key="2">
    <source>
        <dbReference type="ARBA" id="ARBA00023125"/>
    </source>
</evidence>
<dbReference type="STRING" id="570277.EZMO1_1035"/>
<keyword evidence="3" id="KW-0804">Transcription</keyword>
<dbReference type="EMBL" id="CP013251">
    <property type="protein sequence ID" value="AMO55242.1"/>
    <property type="molecule type" value="Genomic_DNA"/>
</dbReference>
<dbReference type="PANTHER" id="PTHR30055">
    <property type="entry name" value="HTH-TYPE TRANSCRIPTIONAL REGULATOR RUTR"/>
    <property type="match status" value="1"/>
</dbReference>
<dbReference type="Pfam" id="PF00440">
    <property type="entry name" value="TetR_N"/>
    <property type="match status" value="1"/>
</dbReference>
<gene>
    <name evidence="6" type="ORF">EZMO1_1035</name>
</gene>
<dbReference type="KEGG" id="emp:EZMO1_1035"/>
<proteinExistence type="predicted"/>
<accession>A0A142B916</accession>
<feature type="DNA-binding region" description="H-T-H motif" evidence="4">
    <location>
        <begin position="30"/>
        <end position="49"/>
    </location>
</feature>
<dbReference type="OrthoDB" id="5293556at2"/>
<dbReference type="InterPro" id="IPR036271">
    <property type="entry name" value="Tet_transcr_reg_TetR-rel_C_sf"/>
</dbReference>
<dbReference type="RefSeq" id="WP_051789810.1">
    <property type="nucleotide sequence ID" value="NZ_CP013251.1"/>
</dbReference>
<evidence type="ECO:0000256" key="4">
    <source>
        <dbReference type="PROSITE-ProRule" id="PRU00335"/>
    </source>
</evidence>
<evidence type="ECO:0000256" key="3">
    <source>
        <dbReference type="ARBA" id="ARBA00023163"/>
    </source>
</evidence>
<reference evidence="6 7" key="1">
    <citation type="journal article" date="2016" name="Front. Microbiol.">
        <title>Genomic Insight into the Host-Endosymbiont Relationship of Endozoicomonas montiporae CL-33(T) with its Coral Host.</title>
        <authorList>
            <person name="Ding J.-Y."/>
            <person name="Shiu J.-H."/>
            <person name="Chen W.-M."/>
            <person name="Chiang Y.-R."/>
            <person name="Tang S.-L."/>
        </authorList>
    </citation>
    <scope>NUCLEOTIDE SEQUENCE [LARGE SCALE GENOMIC DNA]</scope>
    <source>
        <strain evidence="6 7">CL-33</strain>
    </source>
</reference>
<dbReference type="AlphaFoldDB" id="A0A142B916"/>
<dbReference type="InterPro" id="IPR009057">
    <property type="entry name" value="Homeodomain-like_sf"/>
</dbReference>
<evidence type="ECO:0000259" key="5">
    <source>
        <dbReference type="PROSITE" id="PS50977"/>
    </source>
</evidence>
<dbReference type="Pfam" id="PF13305">
    <property type="entry name" value="TetR_C_33"/>
    <property type="match status" value="1"/>
</dbReference>
<dbReference type="InterPro" id="IPR025996">
    <property type="entry name" value="MT1864/Rv1816-like_C"/>
</dbReference>
<dbReference type="InterPro" id="IPR050109">
    <property type="entry name" value="HTH-type_TetR-like_transc_reg"/>
</dbReference>
<protein>
    <submittedName>
        <fullName evidence="6">Transcriptional regulator</fullName>
    </submittedName>
</protein>
<feature type="domain" description="HTH tetR-type" evidence="5">
    <location>
        <begin position="7"/>
        <end position="67"/>
    </location>
</feature>
<dbReference type="PANTHER" id="PTHR30055:SF220">
    <property type="entry name" value="TETR-FAMILY REGULATORY PROTEIN"/>
    <property type="match status" value="1"/>
</dbReference>
<dbReference type="PROSITE" id="PS50977">
    <property type="entry name" value="HTH_TETR_2"/>
    <property type="match status" value="1"/>
</dbReference>
<keyword evidence="2 4" id="KW-0238">DNA-binding</keyword>
<dbReference type="GO" id="GO:0003700">
    <property type="term" value="F:DNA-binding transcription factor activity"/>
    <property type="evidence" value="ECO:0007669"/>
    <property type="project" value="TreeGrafter"/>
</dbReference>
<sequence length="195" mass="21272">MSSYHHGNLRQVLLMEARQQLHKSGAEKLSLRALARAVGVSQTAPYRHFSDKETLLVSLMTEGFAELDQCVASAEQSSESIDDELVHAGLAFVAFASANPELYKLMFGPLLAKKEDYPQLKEKALGSLGRLQGIISRKLQSTDQELIWQTTINATALVHGHASMSIDGMPACNRQTGEPIDLHKALKAFADGINA</sequence>
<evidence type="ECO:0000313" key="7">
    <source>
        <dbReference type="Proteomes" id="UP000071065"/>
    </source>
</evidence>
<dbReference type="SUPFAM" id="SSF48498">
    <property type="entry name" value="Tetracyclin repressor-like, C-terminal domain"/>
    <property type="match status" value="1"/>
</dbReference>
<dbReference type="Gene3D" id="1.10.357.10">
    <property type="entry name" value="Tetracycline Repressor, domain 2"/>
    <property type="match status" value="1"/>
</dbReference>
<dbReference type="Proteomes" id="UP000071065">
    <property type="component" value="Chromosome"/>
</dbReference>
<evidence type="ECO:0000256" key="1">
    <source>
        <dbReference type="ARBA" id="ARBA00023015"/>
    </source>
</evidence>
<keyword evidence="1" id="KW-0805">Transcription regulation</keyword>
<name>A0A142B916_9GAMM</name>
<dbReference type="GO" id="GO:0000976">
    <property type="term" value="F:transcription cis-regulatory region binding"/>
    <property type="evidence" value="ECO:0007669"/>
    <property type="project" value="TreeGrafter"/>
</dbReference>
<evidence type="ECO:0000313" key="6">
    <source>
        <dbReference type="EMBL" id="AMO55242.1"/>
    </source>
</evidence>
<dbReference type="SUPFAM" id="SSF46689">
    <property type="entry name" value="Homeodomain-like"/>
    <property type="match status" value="1"/>
</dbReference>
<dbReference type="PATRIC" id="fig|570277.3.peg.1132"/>
<dbReference type="InterPro" id="IPR001647">
    <property type="entry name" value="HTH_TetR"/>
</dbReference>
<organism evidence="6 7">
    <name type="scientific">Endozoicomonas montiporae CL-33</name>
    <dbReference type="NCBI Taxonomy" id="570277"/>
    <lineage>
        <taxon>Bacteria</taxon>
        <taxon>Pseudomonadati</taxon>
        <taxon>Pseudomonadota</taxon>
        <taxon>Gammaproteobacteria</taxon>
        <taxon>Oceanospirillales</taxon>
        <taxon>Endozoicomonadaceae</taxon>
        <taxon>Endozoicomonas</taxon>
    </lineage>
</organism>
<dbReference type="PRINTS" id="PR00455">
    <property type="entry name" value="HTHTETR"/>
</dbReference>